<dbReference type="Gene3D" id="3.40.50.880">
    <property type="match status" value="1"/>
</dbReference>
<dbReference type="Pfam" id="PF07995">
    <property type="entry name" value="GSDH"/>
    <property type="match status" value="2"/>
</dbReference>
<name>A0ABT3GQF3_9BACT</name>
<dbReference type="InterPro" id="IPR059100">
    <property type="entry name" value="TSP3_bac"/>
</dbReference>
<evidence type="ECO:0000256" key="1">
    <source>
        <dbReference type="ARBA" id="ARBA00004613"/>
    </source>
</evidence>
<feature type="region of interest" description="Disordered" evidence="8">
    <location>
        <begin position="1467"/>
        <end position="1486"/>
    </location>
</feature>
<dbReference type="InterPro" id="IPR011041">
    <property type="entry name" value="Quinoprot_gluc/sorb_DH_b-prop"/>
</dbReference>
<dbReference type="InterPro" id="IPR011042">
    <property type="entry name" value="6-blade_b-propeller_TolB-like"/>
</dbReference>
<evidence type="ECO:0000313" key="10">
    <source>
        <dbReference type="EMBL" id="MCW1925733.1"/>
    </source>
</evidence>
<gene>
    <name evidence="10" type="ORF">OKA05_24460</name>
</gene>
<keyword evidence="5" id="KW-0106">Calcium</keyword>
<dbReference type="InterPro" id="IPR012938">
    <property type="entry name" value="Glc/Sorbosone_DH"/>
</dbReference>
<evidence type="ECO:0000256" key="7">
    <source>
        <dbReference type="PROSITE-ProRule" id="PRU00433"/>
    </source>
</evidence>
<comment type="subcellular location">
    <subcellularLocation>
        <location evidence="1">Secreted</location>
    </subcellularLocation>
</comment>
<dbReference type="Pfam" id="PF18884">
    <property type="entry name" value="TSP3_bac"/>
    <property type="match status" value="1"/>
</dbReference>
<dbReference type="SUPFAM" id="SSF52317">
    <property type="entry name" value="Class I glutamine amidotransferase-like"/>
    <property type="match status" value="1"/>
</dbReference>
<keyword evidence="4" id="KW-0732">Signal</keyword>
<dbReference type="RefSeq" id="WP_264489840.1">
    <property type="nucleotide sequence ID" value="NZ_JAPDDT010000016.1"/>
</dbReference>
<accession>A0ABT3GQF3</accession>
<keyword evidence="3 7" id="KW-0479">Metal-binding</keyword>
<keyword evidence="2" id="KW-0964">Secreted</keyword>
<organism evidence="10 11">
    <name type="scientific">Luteolibacter arcticus</name>
    <dbReference type="NCBI Taxonomy" id="1581411"/>
    <lineage>
        <taxon>Bacteria</taxon>
        <taxon>Pseudomonadati</taxon>
        <taxon>Verrucomicrobiota</taxon>
        <taxon>Verrucomicrobiia</taxon>
        <taxon>Verrucomicrobiales</taxon>
        <taxon>Verrucomicrobiaceae</taxon>
        <taxon>Luteolibacter</taxon>
    </lineage>
</organism>
<dbReference type="EMBL" id="JAPDDT010000016">
    <property type="protein sequence ID" value="MCW1925733.1"/>
    <property type="molecule type" value="Genomic_DNA"/>
</dbReference>
<dbReference type="PANTHER" id="PTHR19328:SF13">
    <property type="entry name" value="HIPL1 PROTEIN"/>
    <property type="match status" value="1"/>
</dbReference>
<dbReference type="InterPro" id="IPR029062">
    <property type="entry name" value="Class_I_gatase-like"/>
</dbReference>
<keyword evidence="6 7" id="KW-0408">Iron</keyword>
<dbReference type="InterPro" id="IPR009056">
    <property type="entry name" value="Cyt_c-like_dom"/>
</dbReference>
<comment type="caution">
    <text evidence="10">The sequence shown here is derived from an EMBL/GenBank/DDBJ whole genome shotgun (WGS) entry which is preliminary data.</text>
</comment>
<dbReference type="SUPFAM" id="SSF50952">
    <property type="entry name" value="Soluble quinoprotein glucose dehydrogenase"/>
    <property type="match status" value="1"/>
</dbReference>
<dbReference type="Proteomes" id="UP001320876">
    <property type="component" value="Unassembled WGS sequence"/>
</dbReference>
<protein>
    <submittedName>
        <fullName evidence="10">ThuA domain-containing protein</fullName>
    </submittedName>
</protein>
<dbReference type="Pfam" id="PF06283">
    <property type="entry name" value="ThuA"/>
    <property type="match status" value="1"/>
</dbReference>
<evidence type="ECO:0000256" key="3">
    <source>
        <dbReference type="ARBA" id="ARBA00022723"/>
    </source>
</evidence>
<evidence type="ECO:0000256" key="4">
    <source>
        <dbReference type="ARBA" id="ARBA00022729"/>
    </source>
</evidence>
<keyword evidence="11" id="KW-1185">Reference proteome</keyword>
<evidence type="ECO:0000259" key="9">
    <source>
        <dbReference type="PROSITE" id="PS51007"/>
    </source>
</evidence>
<sequence length="1570" mass="167711">MIRILLPLLVFISIFIAVADEGGVPPKIKVLIVEGVTNHAWEKRLNIVRAILAKDGSFDVDFTVSPSAAGDPAWATWRPKFRDYDVVISGYNNLGGLPSWPQEVKDSFFAYVHGGGGFYAFHEANNSFAEWPQYNQIIGLGWRDKSFGKAITVNADSSLNEILAGAGENTNHGARQDVLVTKRGTHPIHAGLPATWMVADIEVYRYARGPAENLTVLSYAADRDGTRFPIDWTVEYGAGRTYASSYCHVWGDVAEPPGARCAAFQTVFLRAMKWLAKRDPGSATPADFPTPAATSLRSYEEGVSGLDSAPAVSPFNNGILPTKPTPVNSVAVEQAFANLSLDSPIQVTPFPGSSDLLVAETDGRLYRVPDDDATTTRTLLLDIRDRAWYYNWTTNDNGTKHGGMQTFALHPRFGKGEGRDFIYIFYLHNEDDAATASTPYYDRLSRFTWNAGGAAFDAASELILINQYDTTKGHDGGGLVFGPDGFLYIAYGDEGIQGTGAAGYTQMLDGRVRSGVWRIDVDQQGGSVSHPIIRQPYNASPSHGSYTQGYFIPNDNPWVNPDGSVMEEFYAIGLRQPHRMTHDAATGFWIGDVGHESREEVDVVDAPGLNFQWNYKEGNAAGFRAAPVPLIGTERAPVFDYSHSGADSLGNCVIGGYVYRGTAIPFLQGKYIFGDNGSQGIHALDYNTSTKTANSVTRIGQARSGNIWTGISSFGHDADGELFVTQMGAGQAGNGRIFRIMPDTGTIQNSIFPATLSATGLFTNVATLATIPALIPYEVNMPLWSDGTEKQRWMMIPGDGTPNMPAERITYSGSGRWNLPVGSVLVKHFALPGGVKLETRLLVRGSDGEWGGVTYKWRADGSEADLLEEGANETMVIGGDPVDYLYPARTQCNTCHSTLAGGVLGLSTRQLNRSLTYATGRTVNQIETLSELGFIESAVSEVSLRNALASSDRADESVGDEDFVRAYLDSNCSHCHLPGGNRANFDARLTTPLAFQNLLCGVVNDDLGIDGAAVIKPGLTGQSMLLSRMNTIAGHRMPPIGRGRIDQEAVVRLANWISGMEVDSCAGPQGSLAALESQAIGNGNQPATTVAADTWHSNMVINKTETFTNTTGATLDITFDRFLFHASAVTGTPLTPFVVRVNAGTNNFTVRAIGDTVTTHALGANDLPFAATPVTLALAAGETIAMGFLDAYPNGSGAAGAGDISWDTVATADSIHYSGASGVNGSFSVTVGSAPDFGSTVNTTFGRNYYYSITFLKPWRIGNEHSPGASPAADTWASNMIINETDTFTNDTGVLLNITVDRFLFHAAAVTGTPLTPFVVRVNGDNNFTVVAVGSTVTSHVTGANNVSFSAFPVPLTLAPGETIAMGFLDANADGSGASGAGVVAFNSSAPADQIHYSGGSATGNSGSVAVGLAPGFGSSITTTFGRNYFFSITITPTVDESDMDDDGLPDTWERAYAAELGLLEPGRDSDGDGFADEDERQMGTHPLDATSRLQVIEWRPDAAGQFVLGSFSSIPGRSYRLLVSDDLTTWTDRGVIRAAHWPASETPFELDPGEALPGKLFIKVATLGD</sequence>
<dbReference type="PROSITE" id="PS51007">
    <property type="entry name" value="CYTC"/>
    <property type="match status" value="1"/>
</dbReference>
<evidence type="ECO:0000313" key="11">
    <source>
        <dbReference type="Proteomes" id="UP001320876"/>
    </source>
</evidence>
<keyword evidence="7" id="KW-0349">Heme</keyword>
<dbReference type="InterPro" id="IPR029010">
    <property type="entry name" value="ThuA-like"/>
</dbReference>
<dbReference type="Gene3D" id="2.120.10.30">
    <property type="entry name" value="TolB, C-terminal domain"/>
    <property type="match status" value="1"/>
</dbReference>
<evidence type="ECO:0000256" key="5">
    <source>
        <dbReference type="ARBA" id="ARBA00022837"/>
    </source>
</evidence>
<evidence type="ECO:0000256" key="2">
    <source>
        <dbReference type="ARBA" id="ARBA00022525"/>
    </source>
</evidence>
<dbReference type="PANTHER" id="PTHR19328">
    <property type="entry name" value="HEDGEHOG-INTERACTING PROTEIN"/>
    <property type="match status" value="1"/>
</dbReference>
<evidence type="ECO:0000256" key="8">
    <source>
        <dbReference type="SAM" id="MobiDB-lite"/>
    </source>
</evidence>
<proteinExistence type="predicted"/>
<reference evidence="10 11" key="1">
    <citation type="submission" date="2022-10" db="EMBL/GenBank/DDBJ databases">
        <title>Luteolibacter arcticus strain CCTCC AB 2014275, whole genome shotgun sequencing project.</title>
        <authorList>
            <person name="Zhao G."/>
            <person name="Shen L."/>
        </authorList>
    </citation>
    <scope>NUCLEOTIDE SEQUENCE [LARGE SCALE GENOMIC DNA]</scope>
    <source>
        <strain evidence="10 11">CCTCC AB 2014275</strain>
    </source>
</reference>
<evidence type="ECO:0000256" key="6">
    <source>
        <dbReference type="ARBA" id="ARBA00023004"/>
    </source>
</evidence>
<feature type="domain" description="Cytochrome c" evidence="9">
    <location>
        <begin position="954"/>
        <end position="1061"/>
    </location>
</feature>